<dbReference type="EMBL" id="FODV01000014">
    <property type="protein sequence ID" value="SEP10011.1"/>
    <property type="molecule type" value="Genomic_DNA"/>
</dbReference>
<evidence type="ECO:0000313" key="2">
    <source>
        <dbReference type="Proteomes" id="UP000199126"/>
    </source>
</evidence>
<accession>A0A1H8V3N8</accession>
<evidence type="ECO:0000313" key="1">
    <source>
        <dbReference type="EMBL" id="SEP10011.1"/>
    </source>
</evidence>
<dbReference type="AlphaFoldDB" id="A0A1H8V3N8"/>
<proteinExistence type="predicted"/>
<organism evidence="1 2">
    <name type="scientific">Halogranum amylolyticum</name>
    <dbReference type="NCBI Taxonomy" id="660520"/>
    <lineage>
        <taxon>Archaea</taxon>
        <taxon>Methanobacteriati</taxon>
        <taxon>Methanobacteriota</taxon>
        <taxon>Stenosarchaea group</taxon>
        <taxon>Halobacteria</taxon>
        <taxon>Halobacteriales</taxon>
        <taxon>Haloferacaceae</taxon>
    </lineage>
</organism>
<keyword evidence="2" id="KW-1185">Reference proteome</keyword>
<gene>
    <name evidence="1" type="ORF">SAMN04487948_11412</name>
</gene>
<name>A0A1H8V3N8_9EURY</name>
<dbReference type="Proteomes" id="UP000199126">
    <property type="component" value="Unassembled WGS sequence"/>
</dbReference>
<sequence length="144" mass="16106">MHVNLYSFARPTAVDDDDVATFDLRDTVTLLTERLDRDLTELTLIDGRPLLCLWRRVRGGVGGLTRRRRGSVREHVNTIELADVEFAMLNSSRGISIRYDLPCSVTDAVHRHCSESGISTIGVVGVFREITVYWSGSFASYTAT</sequence>
<reference evidence="2" key="1">
    <citation type="submission" date="2016-10" db="EMBL/GenBank/DDBJ databases">
        <authorList>
            <person name="Varghese N."/>
            <person name="Submissions S."/>
        </authorList>
    </citation>
    <scope>NUCLEOTIDE SEQUENCE [LARGE SCALE GENOMIC DNA]</scope>
    <source>
        <strain evidence="2">CGMCC 1.10121</strain>
    </source>
</reference>
<protein>
    <submittedName>
        <fullName evidence="1">Uncharacterized protein</fullName>
    </submittedName>
</protein>